<dbReference type="GO" id="GO:0000976">
    <property type="term" value="F:transcription cis-regulatory region binding"/>
    <property type="evidence" value="ECO:0007669"/>
    <property type="project" value="TreeGrafter"/>
</dbReference>
<gene>
    <name evidence="6" type="ORF">SAMN02745158_01015</name>
</gene>
<name>A0A1M4UWT0_9CLOT</name>
<dbReference type="Proteomes" id="UP000184245">
    <property type="component" value="Unassembled WGS sequence"/>
</dbReference>
<dbReference type="Gene3D" id="3.40.190.10">
    <property type="entry name" value="Periplasmic binding protein-like II"/>
    <property type="match status" value="2"/>
</dbReference>
<dbReference type="AlphaFoldDB" id="A0A1M4UWT0"/>
<dbReference type="InterPro" id="IPR005119">
    <property type="entry name" value="LysR_subst-bd"/>
</dbReference>
<dbReference type="Gene3D" id="1.10.10.10">
    <property type="entry name" value="Winged helix-like DNA-binding domain superfamily/Winged helix DNA-binding domain"/>
    <property type="match status" value="1"/>
</dbReference>
<evidence type="ECO:0000256" key="2">
    <source>
        <dbReference type="ARBA" id="ARBA00023015"/>
    </source>
</evidence>
<dbReference type="InterPro" id="IPR000847">
    <property type="entry name" value="LysR_HTH_N"/>
</dbReference>
<dbReference type="EMBL" id="FQVI01000003">
    <property type="protein sequence ID" value="SHE61090.1"/>
    <property type="molecule type" value="Genomic_DNA"/>
</dbReference>
<evidence type="ECO:0000256" key="4">
    <source>
        <dbReference type="ARBA" id="ARBA00023163"/>
    </source>
</evidence>
<dbReference type="Pfam" id="PF00126">
    <property type="entry name" value="HTH_1"/>
    <property type="match status" value="1"/>
</dbReference>
<evidence type="ECO:0000259" key="5">
    <source>
        <dbReference type="PROSITE" id="PS50931"/>
    </source>
</evidence>
<dbReference type="InterPro" id="IPR036390">
    <property type="entry name" value="WH_DNA-bd_sf"/>
</dbReference>
<keyword evidence="3" id="KW-0238">DNA-binding</keyword>
<dbReference type="SUPFAM" id="SSF46785">
    <property type="entry name" value="Winged helix' DNA-binding domain"/>
    <property type="match status" value="1"/>
</dbReference>
<feature type="domain" description="HTH lysR-type" evidence="5">
    <location>
        <begin position="1"/>
        <end position="58"/>
    </location>
</feature>
<dbReference type="RefSeq" id="WP_072849537.1">
    <property type="nucleotide sequence ID" value="NZ_FQVI01000003.1"/>
</dbReference>
<proteinExistence type="inferred from homology"/>
<dbReference type="GO" id="GO:0003700">
    <property type="term" value="F:DNA-binding transcription factor activity"/>
    <property type="evidence" value="ECO:0007669"/>
    <property type="project" value="InterPro"/>
</dbReference>
<sequence>MDTQNLETFVMLAGVKNFTQTAELLFVAQSTVTNRIAELEREVGKRLLERGKRRIMLTAEGEIFLTYAKRILTLEKASLQHLHSRREFDKTLRIGTTNTLYESYLEHKIAGYRQEHPDTAMRITLGHSGELLRQLQDFVLDMVYTYVPLNKKGYCCEVFQEENLVLVTSSENREFQQGISREELRNVDYLMCNFMLEEVGSFLRGLFPPYYQFSFEIDNSTKLIPYLMEGKGYSFLPENLVHDSVKINKLRMIPLIGFEMPVIKSYCVYREEDAEEIFTK</sequence>
<dbReference type="Pfam" id="PF03466">
    <property type="entry name" value="LysR_substrate"/>
    <property type="match status" value="1"/>
</dbReference>
<dbReference type="PANTHER" id="PTHR30126:SF40">
    <property type="entry name" value="HTH-TYPE TRANSCRIPTIONAL REGULATOR GLTR"/>
    <property type="match status" value="1"/>
</dbReference>
<dbReference type="CDD" id="cd05466">
    <property type="entry name" value="PBP2_LTTR_substrate"/>
    <property type="match status" value="1"/>
</dbReference>
<keyword evidence="4" id="KW-0804">Transcription</keyword>
<dbReference type="InterPro" id="IPR036388">
    <property type="entry name" value="WH-like_DNA-bd_sf"/>
</dbReference>
<dbReference type="FunFam" id="1.10.10.10:FF:000001">
    <property type="entry name" value="LysR family transcriptional regulator"/>
    <property type="match status" value="1"/>
</dbReference>
<accession>A0A1M4UWT0</accession>
<dbReference type="PANTHER" id="PTHR30126">
    <property type="entry name" value="HTH-TYPE TRANSCRIPTIONAL REGULATOR"/>
    <property type="match status" value="1"/>
</dbReference>
<protein>
    <submittedName>
        <fullName evidence="6">LysR family transcriptional regulator, repressor for citA</fullName>
    </submittedName>
</protein>
<keyword evidence="2" id="KW-0805">Transcription regulation</keyword>
<evidence type="ECO:0000256" key="3">
    <source>
        <dbReference type="ARBA" id="ARBA00023125"/>
    </source>
</evidence>
<evidence type="ECO:0000256" key="1">
    <source>
        <dbReference type="ARBA" id="ARBA00009437"/>
    </source>
</evidence>
<dbReference type="STRING" id="1122155.SAMN02745158_01015"/>
<dbReference type="PROSITE" id="PS50931">
    <property type="entry name" value="HTH_LYSR"/>
    <property type="match status" value="1"/>
</dbReference>
<reference evidence="6 7" key="1">
    <citation type="submission" date="2016-11" db="EMBL/GenBank/DDBJ databases">
        <authorList>
            <person name="Jaros S."/>
            <person name="Januszkiewicz K."/>
            <person name="Wedrychowicz H."/>
        </authorList>
    </citation>
    <scope>NUCLEOTIDE SEQUENCE [LARGE SCALE GENOMIC DNA]</scope>
    <source>
        <strain evidence="6 7">DSM 17459</strain>
    </source>
</reference>
<dbReference type="OrthoDB" id="119203at2"/>
<evidence type="ECO:0000313" key="7">
    <source>
        <dbReference type="Proteomes" id="UP000184245"/>
    </source>
</evidence>
<evidence type="ECO:0000313" key="6">
    <source>
        <dbReference type="EMBL" id="SHE61090.1"/>
    </source>
</evidence>
<comment type="similarity">
    <text evidence="1">Belongs to the LysR transcriptional regulatory family.</text>
</comment>
<organism evidence="6 7">
    <name type="scientific">Lactonifactor longoviformis DSM 17459</name>
    <dbReference type="NCBI Taxonomy" id="1122155"/>
    <lineage>
        <taxon>Bacteria</taxon>
        <taxon>Bacillati</taxon>
        <taxon>Bacillota</taxon>
        <taxon>Clostridia</taxon>
        <taxon>Eubacteriales</taxon>
        <taxon>Clostridiaceae</taxon>
        <taxon>Lactonifactor</taxon>
    </lineage>
</organism>
<keyword evidence="7" id="KW-1185">Reference proteome</keyword>
<dbReference type="SUPFAM" id="SSF53850">
    <property type="entry name" value="Periplasmic binding protein-like II"/>
    <property type="match status" value="1"/>
</dbReference>